<organism evidence="2 3">
    <name type="scientific">Paenibacillus shirakamiensis</name>
    <dbReference type="NCBI Taxonomy" id="1265935"/>
    <lineage>
        <taxon>Bacteria</taxon>
        <taxon>Bacillati</taxon>
        <taxon>Bacillota</taxon>
        <taxon>Bacilli</taxon>
        <taxon>Bacillales</taxon>
        <taxon>Paenibacillaceae</taxon>
        <taxon>Paenibacillus</taxon>
    </lineage>
</organism>
<comment type="caution">
    <text evidence="2">The sequence shown here is derived from an EMBL/GenBank/DDBJ whole genome shotgun (WGS) entry which is preliminary data.</text>
</comment>
<evidence type="ECO:0000313" key="3">
    <source>
        <dbReference type="Proteomes" id="UP001519288"/>
    </source>
</evidence>
<proteinExistence type="predicted"/>
<dbReference type="RefSeq" id="WP_209858172.1">
    <property type="nucleotide sequence ID" value="NZ_JAGGLD010000001.1"/>
</dbReference>
<evidence type="ECO:0000259" key="1">
    <source>
        <dbReference type="Pfam" id="PF00561"/>
    </source>
</evidence>
<dbReference type="PANTHER" id="PTHR43194">
    <property type="entry name" value="HYDROLASE ALPHA/BETA FOLD FAMILY"/>
    <property type="match status" value="1"/>
</dbReference>
<reference evidence="2 3" key="1">
    <citation type="submission" date="2021-03" db="EMBL/GenBank/DDBJ databases">
        <title>Genomic Encyclopedia of Type Strains, Phase IV (KMG-IV): sequencing the most valuable type-strain genomes for metagenomic binning, comparative biology and taxonomic classification.</title>
        <authorList>
            <person name="Goeker M."/>
        </authorList>
    </citation>
    <scope>NUCLEOTIDE SEQUENCE [LARGE SCALE GENOMIC DNA]</scope>
    <source>
        <strain evidence="2 3">DSM 26806</strain>
    </source>
</reference>
<dbReference type="InterPro" id="IPR029058">
    <property type="entry name" value="AB_hydrolase_fold"/>
</dbReference>
<evidence type="ECO:0000313" key="2">
    <source>
        <dbReference type="EMBL" id="MBP1999040.1"/>
    </source>
</evidence>
<dbReference type="PANTHER" id="PTHR43194:SF2">
    <property type="entry name" value="PEROXISOMAL MEMBRANE PROTEIN LPX1"/>
    <property type="match status" value="1"/>
</dbReference>
<keyword evidence="3" id="KW-1185">Reference proteome</keyword>
<dbReference type="InterPro" id="IPR050228">
    <property type="entry name" value="Carboxylesterase_BioH"/>
</dbReference>
<dbReference type="Proteomes" id="UP001519288">
    <property type="component" value="Unassembled WGS sequence"/>
</dbReference>
<accession>A0ABS4JBE5</accession>
<dbReference type="Gene3D" id="3.40.50.1820">
    <property type="entry name" value="alpha/beta hydrolase"/>
    <property type="match status" value="1"/>
</dbReference>
<dbReference type="InterPro" id="IPR000073">
    <property type="entry name" value="AB_hydrolase_1"/>
</dbReference>
<feature type="domain" description="AB hydrolase-1" evidence="1">
    <location>
        <begin position="29"/>
        <end position="259"/>
    </location>
</feature>
<dbReference type="EMBL" id="JAGGLD010000001">
    <property type="protein sequence ID" value="MBP1999040.1"/>
    <property type="molecule type" value="Genomic_DNA"/>
</dbReference>
<dbReference type="Pfam" id="PF00561">
    <property type="entry name" value="Abhydrolase_1"/>
    <property type="match status" value="1"/>
</dbReference>
<sequence>MQSEFISRDEGFTTHFLHWTPTIASDKLPIVCIHGNLSNARMFKWMGELLSSEVSKNPRQVVAVDLRGRGDSGLPDTGCTLQHMSSDIEAVLHHLGISKAHFIAYSMGVPYTLHYALMHSTHVHGLVIGDYPTQYPKFNEEWAQRIQQSNKPYKSWNQLFTEISTIHNISREEFEYKKDEYYVEVDGIIRNRYSADLPMRIYRDSTACNVSAGLEYVQGKILIFKGTEEGSLLNEEQLQVYQAYDPALVHVSNAGHDVSEPRPHVKKALLTYFNDVI</sequence>
<dbReference type="SUPFAM" id="SSF53474">
    <property type="entry name" value="alpha/beta-Hydrolases"/>
    <property type="match status" value="1"/>
</dbReference>
<name>A0ABS4JBE5_9BACL</name>
<gene>
    <name evidence="2" type="ORF">J2Z69_000059</name>
</gene>
<protein>
    <submittedName>
        <fullName evidence="2">Pimeloyl-ACP methyl ester carboxylesterase</fullName>
    </submittedName>
</protein>